<accession>A0A5B7TRR1</accession>
<reference evidence="1 2" key="1">
    <citation type="submission" date="2019-05" db="EMBL/GenBank/DDBJ databases">
        <title>Algicella ahnfeltiae gen. nov., sp. nov., a novel marine bacterium of the family Flavobacteriaceae isolated from a red alga.</title>
        <authorList>
            <person name="Nedashkovskaya O.I."/>
            <person name="Kukhlevskiy A.D."/>
            <person name="Kim S.-G."/>
            <person name="Zhukova N.V."/>
            <person name="Mikhailov V.V."/>
        </authorList>
    </citation>
    <scope>NUCLEOTIDE SEQUENCE [LARGE SCALE GENOMIC DNA]</scope>
    <source>
        <strain evidence="1 2">10Alg115</strain>
    </source>
</reference>
<dbReference type="Proteomes" id="UP000306229">
    <property type="component" value="Chromosome"/>
</dbReference>
<dbReference type="AlphaFoldDB" id="A0A5B7TRR1"/>
<dbReference type="EMBL" id="CP040749">
    <property type="protein sequence ID" value="QCX39639.1"/>
    <property type="molecule type" value="Genomic_DNA"/>
</dbReference>
<sequence length="150" mass="18217">MSFFKKFFPYKPKMPEAFIEKFIKDAKLRHLQMELYYNERIILTIDSLKHVPIWIERGNVDTANYKNGYVVFIFFNKNKLSKNIYYQNYKLSENLEMTEYKGKLNLIYLHFFKSDTSSILILEYIKKVVDNVYKLGNKNPEIHFNLRYLN</sequence>
<protein>
    <submittedName>
        <fullName evidence="1">Uncharacterized protein</fullName>
    </submittedName>
</protein>
<name>A0A5B7TRR1_9FLAO</name>
<proteinExistence type="predicted"/>
<gene>
    <name evidence="1" type="ORF">FF125_14735</name>
</gene>
<organism evidence="1 2">
    <name type="scientific">Aureibaculum algae</name>
    <dbReference type="NCBI Taxonomy" id="2584122"/>
    <lineage>
        <taxon>Bacteria</taxon>
        <taxon>Pseudomonadati</taxon>
        <taxon>Bacteroidota</taxon>
        <taxon>Flavobacteriia</taxon>
        <taxon>Flavobacteriales</taxon>
        <taxon>Flavobacteriaceae</taxon>
        <taxon>Aureibaculum</taxon>
    </lineage>
</organism>
<evidence type="ECO:0000313" key="1">
    <source>
        <dbReference type="EMBL" id="QCX39639.1"/>
    </source>
</evidence>
<dbReference type="RefSeq" id="WP_138950483.1">
    <property type="nucleotide sequence ID" value="NZ_CP040749.1"/>
</dbReference>
<keyword evidence="2" id="KW-1185">Reference proteome</keyword>
<dbReference type="KEGG" id="fbe:FF125_14735"/>
<evidence type="ECO:0000313" key="2">
    <source>
        <dbReference type="Proteomes" id="UP000306229"/>
    </source>
</evidence>
<dbReference type="OrthoDB" id="1442530at2"/>